<evidence type="ECO:0000313" key="7">
    <source>
        <dbReference type="EMBL" id="CAB9515353.1"/>
    </source>
</evidence>
<dbReference type="AlphaFoldDB" id="A0A9N8HLY3"/>
<keyword evidence="3" id="KW-0862">Zinc</keyword>
<dbReference type="Proteomes" id="UP001153069">
    <property type="component" value="Unassembled WGS sequence"/>
</dbReference>
<feature type="region of interest" description="Disordered" evidence="5">
    <location>
        <begin position="112"/>
        <end position="213"/>
    </location>
</feature>
<evidence type="ECO:0000256" key="5">
    <source>
        <dbReference type="SAM" id="MobiDB-lite"/>
    </source>
</evidence>
<feature type="compositionally biased region" description="Acidic residues" evidence="5">
    <location>
        <begin position="1"/>
        <end position="14"/>
    </location>
</feature>
<feature type="region of interest" description="Disordered" evidence="5">
    <location>
        <begin position="1"/>
        <end position="67"/>
    </location>
</feature>
<feature type="compositionally biased region" description="Basic residues" evidence="5">
    <location>
        <begin position="556"/>
        <end position="565"/>
    </location>
</feature>
<feature type="compositionally biased region" description="Basic and acidic residues" evidence="5">
    <location>
        <begin position="1013"/>
        <end position="1026"/>
    </location>
</feature>
<feature type="compositionally biased region" description="Basic residues" evidence="5">
    <location>
        <begin position="643"/>
        <end position="656"/>
    </location>
</feature>
<feature type="compositionally biased region" description="Low complexity" evidence="5">
    <location>
        <begin position="1035"/>
        <end position="1051"/>
    </location>
</feature>
<comment type="caution">
    <text evidence="7">The sequence shown here is derived from an EMBL/GenBank/DDBJ whole genome shotgun (WGS) entry which is preliminary data.</text>
</comment>
<dbReference type="InterPro" id="IPR001876">
    <property type="entry name" value="Znf_RanBP2"/>
</dbReference>
<organism evidence="7 8">
    <name type="scientific">Seminavis robusta</name>
    <dbReference type="NCBI Taxonomy" id="568900"/>
    <lineage>
        <taxon>Eukaryota</taxon>
        <taxon>Sar</taxon>
        <taxon>Stramenopiles</taxon>
        <taxon>Ochrophyta</taxon>
        <taxon>Bacillariophyta</taxon>
        <taxon>Bacillariophyceae</taxon>
        <taxon>Bacillariophycidae</taxon>
        <taxon>Naviculales</taxon>
        <taxon>Naviculaceae</taxon>
        <taxon>Seminavis</taxon>
    </lineage>
</organism>
<evidence type="ECO:0000259" key="6">
    <source>
        <dbReference type="PROSITE" id="PS50199"/>
    </source>
</evidence>
<sequence>MSDEADPSLDDGFDDANIPTGSGDAARDNKHPMVAGQDEEPIINGAGSRLNENSRLSGGDTPAGEFQGEAFASSGSFSAASFRTDNQLLASADLPEAKLLDKAEVRKSILKGRSELSKSRQKNHALKAADQGASSLHSPFGFQPGTKAHAAVNRKIASAHGTTNNKQKPSRSLSHDDLGNHRLTSSKKIGDEENNTKVTPLVGALATPRSKGKKVLSTADLRGNQGAAQLPAFVTPRRDAKGKRLNVDAAAMFGSSGTKSIPKRTKSAQASSSRRHSTATSSKGLPPKVISLDGTPSKEDVALAAQPPSLSNARAHSLGDMPWDQSTGSSIFYGENSLQGFHASEMTINTKKAWDALGPPPDEHEASISILDVAKARPETSGHNSVSSKRSSSRQGSSRSFGTGAGAGSASLLDTVSTVQQSSDEENATRQQPTRESSSSSKQNSRHQNPSTGKANAAAEIIGSSSSLPEPRREPPYTAITPQPDEEMEFWTCWGCEYSNNLGEHLFCGMCGTGRDWLCPSCEHENKSSFNFCGMCGSRKGRLVLQKQQPEGFNMRMRRGRKHSPVSRPSGGSRSSRCPASPKSTASAKSASKRSLNSISQRPRLESDDATNKTDGGKSRSGESVDEARSKDEKRSSRGRGRDSRKKKEREHRTRSSSRGGRDGKERRSRESVVGGDAKRERKPDKKERKSRKGEKERRRTRNSTSVPPAERRDFSRDVSLEKAVPKKTVLKRSTSLSVFDAGKLDVAKHDKAGASLVLHGESDTDFGDDADKRSSSKSWKNVLQAKKSDDHEKILGTGLSTTDHSLWDTSNAEFFAADFDSNENAHTTTSSAGVLATPSIKKRLLKMGGKVGGKLFKSELPMGDDGGNEPPRFAEVTITRNPPSEKADIVGKQQNGVEPPTPSLKKRLLGKISRLGGKSDHGKALPSGVPMMNDVPVLEEDDEIDSGNEKDQNDMDDDDSDDDPLEDRKKALVITARDMRPNRPSISRRKPPNEVRSSRRANQLASSVGANDRPDRLERHREGNRRSMRRTKSSDSVPSSRRSSDSSTISKGEKRGSYATGQDVLGDRLSEAESIDSMSQ</sequence>
<feature type="domain" description="RanBP2-type" evidence="6">
    <location>
        <begin position="512"/>
        <end position="542"/>
    </location>
</feature>
<feature type="region of interest" description="Disordered" evidence="5">
    <location>
        <begin position="377"/>
        <end position="457"/>
    </location>
</feature>
<keyword evidence="8" id="KW-1185">Reference proteome</keyword>
<proteinExistence type="predicted"/>
<reference evidence="7" key="1">
    <citation type="submission" date="2020-06" db="EMBL/GenBank/DDBJ databases">
        <authorList>
            <consortium name="Plant Systems Biology data submission"/>
        </authorList>
    </citation>
    <scope>NUCLEOTIDE SEQUENCE</scope>
    <source>
        <strain evidence="7">D6</strain>
    </source>
</reference>
<dbReference type="PROSITE" id="PS01358">
    <property type="entry name" value="ZF_RANBP2_1"/>
    <property type="match status" value="1"/>
</dbReference>
<dbReference type="PROSITE" id="PS50199">
    <property type="entry name" value="ZF_RANBP2_2"/>
    <property type="match status" value="1"/>
</dbReference>
<feature type="region of interest" description="Disordered" evidence="5">
    <location>
        <begin position="552"/>
        <end position="736"/>
    </location>
</feature>
<feature type="compositionally biased region" description="Low complexity" evidence="5">
    <location>
        <begin position="381"/>
        <end position="402"/>
    </location>
</feature>
<feature type="compositionally biased region" description="Basic and acidic residues" evidence="5">
    <location>
        <begin position="710"/>
        <end position="725"/>
    </location>
</feature>
<keyword evidence="1" id="KW-0479">Metal-binding</keyword>
<protein>
    <recommendedName>
        <fullName evidence="6">RanBP2-type domain-containing protein</fullName>
    </recommendedName>
</protein>
<evidence type="ECO:0000256" key="2">
    <source>
        <dbReference type="ARBA" id="ARBA00022771"/>
    </source>
</evidence>
<dbReference type="GO" id="GO:0008270">
    <property type="term" value="F:zinc ion binding"/>
    <property type="evidence" value="ECO:0007669"/>
    <property type="project" value="UniProtKB-KW"/>
</dbReference>
<name>A0A9N8HLY3_9STRA</name>
<feature type="compositionally biased region" description="Low complexity" evidence="5">
    <location>
        <begin position="566"/>
        <end position="598"/>
    </location>
</feature>
<evidence type="ECO:0000256" key="1">
    <source>
        <dbReference type="ARBA" id="ARBA00022723"/>
    </source>
</evidence>
<feature type="compositionally biased region" description="Low complexity" evidence="5">
    <location>
        <begin position="267"/>
        <end position="282"/>
    </location>
</feature>
<feature type="region of interest" description="Disordered" evidence="5">
    <location>
        <begin position="858"/>
        <end position="1081"/>
    </location>
</feature>
<evidence type="ECO:0000256" key="3">
    <source>
        <dbReference type="ARBA" id="ARBA00022833"/>
    </source>
</evidence>
<keyword evidence="2 4" id="KW-0863">Zinc-finger</keyword>
<dbReference type="EMBL" id="CAICTM010000708">
    <property type="protein sequence ID" value="CAB9515353.1"/>
    <property type="molecule type" value="Genomic_DNA"/>
</dbReference>
<feature type="region of interest" description="Disordered" evidence="5">
    <location>
        <begin position="463"/>
        <end position="482"/>
    </location>
</feature>
<feature type="compositionally biased region" description="Polar residues" evidence="5">
    <location>
        <begin position="160"/>
        <end position="172"/>
    </location>
</feature>
<gene>
    <name evidence="7" type="ORF">SEMRO_709_G190970.1</name>
</gene>
<feature type="region of interest" description="Disordered" evidence="5">
    <location>
        <begin position="756"/>
        <end position="788"/>
    </location>
</feature>
<feature type="compositionally biased region" description="Acidic residues" evidence="5">
    <location>
        <begin position="955"/>
        <end position="966"/>
    </location>
</feature>
<feature type="compositionally biased region" description="Polar residues" evidence="5">
    <location>
        <begin position="412"/>
        <end position="422"/>
    </location>
</feature>
<feature type="compositionally biased region" description="Basic and acidic residues" evidence="5">
    <location>
        <begin position="660"/>
        <end position="698"/>
    </location>
</feature>
<feature type="compositionally biased region" description="Polar residues" evidence="5">
    <location>
        <begin position="1001"/>
        <end position="1010"/>
    </location>
</feature>
<evidence type="ECO:0000313" key="8">
    <source>
        <dbReference type="Proteomes" id="UP001153069"/>
    </source>
</evidence>
<accession>A0A9N8HLY3</accession>
<feature type="compositionally biased region" description="Polar residues" evidence="5">
    <location>
        <begin position="429"/>
        <end position="454"/>
    </location>
</feature>
<evidence type="ECO:0000256" key="4">
    <source>
        <dbReference type="PROSITE-ProRule" id="PRU00322"/>
    </source>
</evidence>
<feature type="compositionally biased region" description="Basic and acidic residues" evidence="5">
    <location>
        <begin position="603"/>
        <end position="642"/>
    </location>
</feature>
<feature type="compositionally biased region" description="Acidic residues" evidence="5">
    <location>
        <begin position="938"/>
        <end position="947"/>
    </location>
</feature>
<feature type="region of interest" description="Disordered" evidence="5">
    <location>
        <begin position="255"/>
        <end position="295"/>
    </location>
</feature>